<organism evidence="1 2">
    <name type="scientific">Glossina palpalis gambiensis</name>
    <dbReference type="NCBI Taxonomy" id="67801"/>
    <lineage>
        <taxon>Eukaryota</taxon>
        <taxon>Metazoa</taxon>
        <taxon>Ecdysozoa</taxon>
        <taxon>Arthropoda</taxon>
        <taxon>Hexapoda</taxon>
        <taxon>Insecta</taxon>
        <taxon>Pterygota</taxon>
        <taxon>Neoptera</taxon>
        <taxon>Endopterygota</taxon>
        <taxon>Diptera</taxon>
        <taxon>Brachycera</taxon>
        <taxon>Muscomorpha</taxon>
        <taxon>Hippoboscoidea</taxon>
        <taxon>Glossinidae</taxon>
        <taxon>Glossina</taxon>
    </lineage>
</organism>
<dbReference type="AlphaFoldDB" id="A0A1B0ASQ2"/>
<dbReference type="EnsemblMetazoa" id="GPPI007212-RA">
    <property type="protein sequence ID" value="GPPI007212-PA"/>
    <property type="gene ID" value="GPPI007212"/>
</dbReference>
<evidence type="ECO:0000313" key="2">
    <source>
        <dbReference type="Proteomes" id="UP000092460"/>
    </source>
</evidence>
<reference evidence="2" key="1">
    <citation type="submission" date="2015-01" db="EMBL/GenBank/DDBJ databases">
        <authorList>
            <person name="Aksoy S."/>
            <person name="Warren W."/>
            <person name="Wilson R.K."/>
        </authorList>
    </citation>
    <scope>NUCLEOTIDE SEQUENCE [LARGE SCALE GENOMIC DNA]</scope>
    <source>
        <strain evidence="2">IAEA</strain>
    </source>
</reference>
<accession>A0A1B0ASQ2</accession>
<dbReference type="Proteomes" id="UP000092460">
    <property type="component" value="Unassembled WGS sequence"/>
</dbReference>
<reference evidence="1" key="2">
    <citation type="submission" date="2020-05" db="UniProtKB">
        <authorList>
            <consortium name="EnsemblMetazoa"/>
        </authorList>
    </citation>
    <scope>IDENTIFICATION</scope>
    <source>
        <strain evidence="1">IAEA</strain>
    </source>
</reference>
<keyword evidence="2" id="KW-1185">Reference proteome</keyword>
<evidence type="ECO:0000313" key="1">
    <source>
        <dbReference type="EnsemblMetazoa" id="GPPI007212-PA"/>
    </source>
</evidence>
<name>A0A1B0ASQ2_9MUSC</name>
<proteinExistence type="predicted"/>
<protein>
    <submittedName>
        <fullName evidence="1">Uncharacterized protein</fullName>
    </submittedName>
</protein>
<sequence length="66" mass="7472">MEILIVYVSLSLPQGFNNITTLQRQALYVQPFDKYLVLACRGNNNAAADCAVPVSHFRNFSFCPQY</sequence>
<dbReference type="VEuPathDB" id="VectorBase:GPPI007212"/>
<dbReference type="EMBL" id="JXJN01002918">
    <property type="status" value="NOT_ANNOTATED_CDS"/>
    <property type="molecule type" value="Genomic_DNA"/>
</dbReference>